<keyword evidence="8" id="KW-1185">Reference proteome</keyword>
<evidence type="ECO:0000256" key="1">
    <source>
        <dbReference type="ARBA" id="ARBA00022741"/>
    </source>
</evidence>
<proteinExistence type="inferred from homology"/>
<dbReference type="SUPFAM" id="SSF52540">
    <property type="entry name" value="P-loop containing nucleoside triphosphate hydrolases"/>
    <property type="match status" value="1"/>
</dbReference>
<protein>
    <submittedName>
        <fullName evidence="7">BZ3500_MvSof-1268-A1-R1_Chr5-2g08061 protein</fullName>
    </submittedName>
</protein>
<dbReference type="STRING" id="289078.A0A2X0LA60"/>
<dbReference type="InterPro" id="IPR027266">
    <property type="entry name" value="TrmE/GcvT-like"/>
</dbReference>
<evidence type="ECO:0000259" key="6">
    <source>
        <dbReference type="Pfam" id="PF12631"/>
    </source>
</evidence>
<dbReference type="GO" id="GO:0005525">
    <property type="term" value="F:GTP binding"/>
    <property type="evidence" value="ECO:0007669"/>
    <property type="project" value="UniProtKB-KW"/>
</dbReference>
<feature type="region of interest" description="Disordered" evidence="3">
    <location>
        <begin position="27"/>
        <end position="46"/>
    </location>
</feature>
<dbReference type="OrthoDB" id="188276at2759"/>
<evidence type="ECO:0000256" key="2">
    <source>
        <dbReference type="ARBA" id="ARBA00023134"/>
    </source>
</evidence>
<gene>
    <name evidence="7" type="ORF">BZ3500_MVSOF-1268-A1-R1_CHR5-2G08061</name>
</gene>
<dbReference type="InterPro" id="IPR006073">
    <property type="entry name" value="GTP-bd"/>
</dbReference>
<evidence type="ECO:0000313" key="7">
    <source>
        <dbReference type="EMBL" id="SCZ92643.1"/>
    </source>
</evidence>
<dbReference type="InterPro" id="IPR025867">
    <property type="entry name" value="MnmE_helical"/>
</dbReference>
<dbReference type="Pfam" id="PF10396">
    <property type="entry name" value="TrmE_N"/>
    <property type="match status" value="1"/>
</dbReference>
<dbReference type="InterPro" id="IPR004520">
    <property type="entry name" value="GTPase_MnmE"/>
</dbReference>
<dbReference type="PANTHER" id="PTHR42714:SF2">
    <property type="entry name" value="TRNA MODIFICATION GTPASE GTPBP3, MITOCHONDRIAL"/>
    <property type="match status" value="1"/>
</dbReference>
<dbReference type="CDD" id="cd04164">
    <property type="entry name" value="trmE"/>
    <property type="match status" value="1"/>
</dbReference>
<organism evidence="7 8">
    <name type="scientific">Microbotryum saponariae</name>
    <dbReference type="NCBI Taxonomy" id="289078"/>
    <lineage>
        <taxon>Eukaryota</taxon>
        <taxon>Fungi</taxon>
        <taxon>Dikarya</taxon>
        <taxon>Basidiomycota</taxon>
        <taxon>Pucciniomycotina</taxon>
        <taxon>Microbotryomycetes</taxon>
        <taxon>Microbotryales</taxon>
        <taxon>Microbotryaceae</taxon>
        <taxon>Microbotryum</taxon>
    </lineage>
</organism>
<name>A0A2X0LA60_9BASI</name>
<dbReference type="Gene3D" id="3.30.1360.120">
    <property type="entry name" value="Probable tRNA modification gtpase trme, domain 1"/>
    <property type="match status" value="1"/>
</dbReference>
<dbReference type="PANTHER" id="PTHR42714">
    <property type="entry name" value="TRNA MODIFICATION GTPASE GTPBP3"/>
    <property type="match status" value="1"/>
</dbReference>
<keyword evidence="2" id="KW-0342">GTP-binding</keyword>
<dbReference type="CDD" id="cd14858">
    <property type="entry name" value="TrmE_N"/>
    <property type="match status" value="1"/>
</dbReference>
<feature type="compositionally biased region" description="Low complexity" evidence="3">
    <location>
        <begin position="27"/>
        <end position="43"/>
    </location>
</feature>
<feature type="domain" description="G" evidence="4">
    <location>
        <begin position="315"/>
        <end position="413"/>
    </location>
</feature>
<dbReference type="GO" id="GO:0005739">
    <property type="term" value="C:mitochondrion"/>
    <property type="evidence" value="ECO:0007669"/>
    <property type="project" value="TreeGrafter"/>
</dbReference>
<dbReference type="Pfam" id="PF01926">
    <property type="entry name" value="MMR_HSR1"/>
    <property type="match status" value="1"/>
</dbReference>
<dbReference type="HAMAP" id="MF_00379">
    <property type="entry name" value="GTPase_MnmE"/>
    <property type="match status" value="1"/>
</dbReference>
<dbReference type="InterPro" id="IPR031168">
    <property type="entry name" value="G_TrmE"/>
</dbReference>
<feature type="domain" description="GTP-binding protein TrmE N-terminal" evidence="5">
    <location>
        <begin position="43"/>
        <end position="172"/>
    </location>
</feature>
<dbReference type="GO" id="GO:0002098">
    <property type="term" value="P:tRNA wobble uridine modification"/>
    <property type="evidence" value="ECO:0007669"/>
    <property type="project" value="TreeGrafter"/>
</dbReference>
<dbReference type="InterPro" id="IPR027417">
    <property type="entry name" value="P-loop_NTPase"/>
</dbReference>
<sequence>MPRLRPPFPPSQLRAQLTFLRHRCVASTSTATPTPSPTGSGPTIFAPATARGKAAISILRISGPEALTVWHQCTEPPHLKAPGKRSSSHNPPERKAVLRKILHPQSREVLDHGIVIYFPAHSALTSQPTLELHTHGSPALLQLLIDVLPTLSRSFRIAEPGEFTRLAFESGKMDLTEVEGIRDLVDAHTESQRTLAARQANGQTRKVYEGMRAQIIESTALVEALIDFGEDEGISEDVFEQARDKVKQLRDRIAQSLADGRRGEIIRSGIQLAIIGAPNAGKSSLLNWLGGNLSRSVSQRGLLKLMRVLESAFTAQREAAIVASTPGTTRDIVELSLDYHGFPITVADTAGLRKTHDEVEGIGIARALQKARAADVKLCVLSLPAILESGDKAIIDPLTLNLIDASTIVVLNKVDALRATEPQLAYVRSALASTSWGSRSTKTLWQVSLKTRDGLRELGDGLKEVLKDRFDLPEDADDIPLVTHARHRHHLQECHISLETFLSLEAEDIVSAAEELRYAVFALSKISGAIDTEEILGQIFSGFCIGK</sequence>
<reference evidence="8" key="1">
    <citation type="submission" date="2016-10" db="EMBL/GenBank/DDBJ databases">
        <authorList>
            <person name="Jeantristanb JTB J.-T."/>
            <person name="Ricardo R."/>
        </authorList>
    </citation>
    <scope>NUCLEOTIDE SEQUENCE [LARGE SCALE GENOMIC DNA]</scope>
</reference>
<dbReference type="Gene3D" id="1.20.120.430">
    <property type="entry name" value="tRNA modification GTPase MnmE domain 2"/>
    <property type="match status" value="2"/>
</dbReference>
<dbReference type="Proteomes" id="UP000249723">
    <property type="component" value="Unassembled WGS sequence"/>
</dbReference>
<evidence type="ECO:0000259" key="5">
    <source>
        <dbReference type="Pfam" id="PF10396"/>
    </source>
</evidence>
<evidence type="ECO:0000313" key="8">
    <source>
        <dbReference type="Proteomes" id="UP000249723"/>
    </source>
</evidence>
<dbReference type="GO" id="GO:0030488">
    <property type="term" value="P:tRNA methylation"/>
    <property type="evidence" value="ECO:0007669"/>
    <property type="project" value="TreeGrafter"/>
</dbReference>
<dbReference type="Pfam" id="PF12631">
    <property type="entry name" value="MnmE_helical"/>
    <property type="match status" value="1"/>
</dbReference>
<accession>A0A2X0LA60</accession>
<evidence type="ECO:0000256" key="3">
    <source>
        <dbReference type="SAM" id="MobiDB-lite"/>
    </source>
</evidence>
<dbReference type="AlphaFoldDB" id="A0A2X0LA60"/>
<dbReference type="InterPro" id="IPR027368">
    <property type="entry name" value="MnmE_dom2"/>
</dbReference>
<dbReference type="SUPFAM" id="SSF116878">
    <property type="entry name" value="TrmE connector domain"/>
    <property type="match status" value="1"/>
</dbReference>
<feature type="domain" description="MnmE helical" evidence="6">
    <location>
        <begin position="175"/>
        <end position="544"/>
    </location>
</feature>
<dbReference type="EMBL" id="FMWP01000018">
    <property type="protein sequence ID" value="SCZ92643.1"/>
    <property type="molecule type" value="Genomic_DNA"/>
</dbReference>
<keyword evidence="1" id="KW-0547">Nucleotide-binding</keyword>
<dbReference type="Gene3D" id="3.40.50.300">
    <property type="entry name" value="P-loop containing nucleotide triphosphate hydrolases"/>
    <property type="match status" value="2"/>
</dbReference>
<evidence type="ECO:0000259" key="4">
    <source>
        <dbReference type="Pfam" id="PF01926"/>
    </source>
</evidence>
<dbReference type="InterPro" id="IPR018948">
    <property type="entry name" value="GTP-bd_TrmE_N"/>
</dbReference>
<dbReference type="GO" id="GO:0003924">
    <property type="term" value="F:GTPase activity"/>
    <property type="evidence" value="ECO:0007669"/>
    <property type="project" value="InterPro"/>
</dbReference>